<dbReference type="InterPro" id="IPR001131">
    <property type="entry name" value="Peptidase_M24B_aminopep-P_CS"/>
</dbReference>
<dbReference type="InterPro" id="IPR029149">
    <property type="entry name" value="Creatin/AminoP/Spt16_N"/>
</dbReference>
<dbReference type="Gene3D" id="3.90.230.10">
    <property type="entry name" value="Creatinase/methionine aminopeptidase superfamily"/>
    <property type="match status" value="1"/>
</dbReference>
<dbReference type="PROSITE" id="PS00491">
    <property type="entry name" value="PROLINE_PEPTIDASE"/>
    <property type="match status" value="1"/>
</dbReference>
<dbReference type="Gene3D" id="3.40.350.10">
    <property type="entry name" value="Creatinase/prolidase N-terminal domain"/>
    <property type="match status" value="1"/>
</dbReference>
<dbReference type="CDD" id="cd01092">
    <property type="entry name" value="APP-like"/>
    <property type="match status" value="1"/>
</dbReference>
<dbReference type="Pfam" id="PF00557">
    <property type="entry name" value="Peptidase_M24"/>
    <property type="match status" value="1"/>
</dbReference>
<keyword evidence="5" id="KW-0645">Protease</keyword>
<protein>
    <submittedName>
        <fullName evidence="5">Aminopeptidase YpdF (MP-, MA-, MS-, AP-, NP-specific)</fullName>
    </submittedName>
</protein>
<dbReference type="PANTHER" id="PTHR46112:SF3">
    <property type="entry name" value="AMINOPEPTIDASE YPDF"/>
    <property type="match status" value="1"/>
</dbReference>
<dbReference type="PRINTS" id="PR00599">
    <property type="entry name" value="MAPEPTIDASE"/>
</dbReference>
<proteinExistence type="predicted"/>
<evidence type="ECO:0000259" key="3">
    <source>
        <dbReference type="Pfam" id="PF00557"/>
    </source>
</evidence>
<dbReference type="SUPFAM" id="SSF55920">
    <property type="entry name" value="Creatinase/aminopeptidase"/>
    <property type="match status" value="1"/>
</dbReference>
<accession>A0A3B0VL91</accession>
<dbReference type="InterPro" id="IPR000587">
    <property type="entry name" value="Creatinase_N"/>
</dbReference>
<dbReference type="GO" id="GO:0046872">
    <property type="term" value="F:metal ion binding"/>
    <property type="evidence" value="ECO:0007669"/>
    <property type="project" value="UniProtKB-KW"/>
</dbReference>
<dbReference type="PANTHER" id="PTHR46112">
    <property type="entry name" value="AMINOPEPTIDASE"/>
    <property type="match status" value="1"/>
</dbReference>
<feature type="domain" description="Creatinase N-terminal" evidence="4">
    <location>
        <begin position="5"/>
        <end position="140"/>
    </location>
</feature>
<dbReference type="AlphaFoldDB" id="A0A3B0VL91"/>
<dbReference type="InterPro" id="IPR000994">
    <property type="entry name" value="Pept_M24"/>
</dbReference>
<dbReference type="InterPro" id="IPR050659">
    <property type="entry name" value="Peptidase_M24B"/>
</dbReference>
<keyword evidence="2" id="KW-0378">Hydrolase</keyword>
<sequence length="367" mass="39889">MNQTRLQKLTQQILAHGVDGIALVPGPNMAYLSDIHSHVSERPIVLFFPADDDPAIVIPGLEAMKARAAGIPEARIFAWSDDEGYTSAFQQACAQLELSDYLLGVEALHMRVLELELLQRYAPGLRTTHAEPIVMALRAIKDADEISAMERAIGVAERAMERLIPQIKVGMTEKKVAAMLTHLQMEEGADSIAFGPIVSAGPNGASPHAVPTERPLQNGDLLVVDWGCLVDGYPSDITRTFAVGPLDAELRHVYETVKLANQQGVFASRPGATGQDVDRAAREVIEDAGYGDYFIHRTGHGLGVEVHEPPFMMEANTEPLMVGNVFTVEPGIYLPGRGGVRIEDDLVITEEGHRSLTTMTRELITVG</sequence>
<dbReference type="GO" id="GO:0004177">
    <property type="term" value="F:aminopeptidase activity"/>
    <property type="evidence" value="ECO:0007669"/>
    <property type="project" value="UniProtKB-KW"/>
</dbReference>
<organism evidence="5">
    <name type="scientific">hydrothermal vent metagenome</name>
    <dbReference type="NCBI Taxonomy" id="652676"/>
    <lineage>
        <taxon>unclassified sequences</taxon>
        <taxon>metagenomes</taxon>
        <taxon>ecological metagenomes</taxon>
    </lineage>
</organism>
<evidence type="ECO:0000256" key="2">
    <source>
        <dbReference type="ARBA" id="ARBA00022801"/>
    </source>
</evidence>
<dbReference type="SUPFAM" id="SSF53092">
    <property type="entry name" value="Creatinase/prolidase N-terminal domain"/>
    <property type="match status" value="1"/>
</dbReference>
<dbReference type="EMBL" id="UOEU01000837">
    <property type="protein sequence ID" value="VAW41310.1"/>
    <property type="molecule type" value="Genomic_DNA"/>
</dbReference>
<keyword evidence="5" id="KW-0031">Aminopeptidase</keyword>
<evidence type="ECO:0000256" key="1">
    <source>
        <dbReference type="ARBA" id="ARBA00022723"/>
    </source>
</evidence>
<dbReference type="Pfam" id="PF01321">
    <property type="entry name" value="Creatinase_N"/>
    <property type="match status" value="1"/>
</dbReference>
<dbReference type="InterPro" id="IPR036005">
    <property type="entry name" value="Creatinase/aminopeptidase-like"/>
</dbReference>
<dbReference type="InterPro" id="IPR001714">
    <property type="entry name" value="Pept_M24_MAP"/>
</dbReference>
<evidence type="ECO:0000259" key="4">
    <source>
        <dbReference type="Pfam" id="PF01321"/>
    </source>
</evidence>
<gene>
    <name evidence="5" type="ORF">MNBD_CHLOROFLEXI01-3220</name>
</gene>
<name>A0A3B0VL91_9ZZZZ</name>
<feature type="domain" description="Peptidase M24" evidence="3">
    <location>
        <begin position="148"/>
        <end position="350"/>
    </location>
</feature>
<evidence type="ECO:0000313" key="5">
    <source>
        <dbReference type="EMBL" id="VAW41310.1"/>
    </source>
</evidence>
<reference evidence="5" key="1">
    <citation type="submission" date="2018-06" db="EMBL/GenBank/DDBJ databases">
        <authorList>
            <person name="Zhirakovskaya E."/>
        </authorList>
    </citation>
    <scope>NUCLEOTIDE SEQUENCE</scope>
</reference>
<keyword evidence="1" id="KW-0479">Metal-binding</keyword>